<dbReference type="GO" id="GO:0009421">
    <property type="term" value="C:bacterial-type flagellum filament cap"/>
    <property type="evidence" value="ECO:0007669"/>
    <property type="project" value="InterPro"/>
</dbReference>
<feature type="domain" description="Flagellar hook-associated protein 2 N-terminal" evidence="6">
    <location>
        <begin position="8"/>
        <end position="110"/>
    </location>
</feature>
<reference evidence="8 9" key="1">
    <citation type="submission" date="2020-08" db="EMBL/GenBank/DDBJ databases">
        <title>Stenotrophomonas tumulicola JCM 30961.</title>
        <authorList>
            <person name="Deng Y."/>
        </authorList>
    </citation>
    <scope>NUCLEOTIDE SEQUENCE [LARGE SCALE GENOMIC DNA]</scope>
    <source>
        <strain evidence="8 9">JCM 30961</strain>
    </source>
</reference>
<evidence type="ECO:0000256" key="3">
    <source>
        <dbReference type="ARBA" id="ARBA00023054"/>
    </source>
</evidence>
<comment type="subunit">
    <text evidence="2 5">Homopentamer.</text>
</comment>
<keyword evidence="5" id="KW-0964">Secreted</keyword>
<dbReference type="PANTHER" id="PTHR30288">
    <property type="entry name" value="FLAGELLAR CAP/ASSEMBLY PROTEIN FLID"/>
    <property type="match status" value="1"/>
</dbReference>
<accession>A0A7W3FKF4</accession>
<protein>
    <recommendedName>
        <fullName evidence="5">Flagellar hook-associated protein 2</fullName>
        <shortName evidence="5">HAP2</shortName>
    </recommendedName>
    <alternativeName>
        <fullName evidence="5">Flagellar cap protein</fullName>
    </alternativeName>
</protein>
<evidence type="ECO:0000256" key="2">
    <source>
        <dbReference type="ARBA" id="ARBA00011255"/>
    </source>
</evidence>
<dbReference type="GO" id="GO:0071973">
    <property type="term" value="P:bacterial-type flagellum-dependent cell motility"/>
    <property type="evidence" value="ECO:0007669"/>
    <property type="project" value="TreeGrafter"/>
</dbReference>
<keyword evidence="3 5" id="KW-0175">Coiled coil</keyword>
<organism evidence="8 9">
    <name type="scientific">Stenotrophomonas tumulicola</name>
    <dbReference type="NCBI Taxonomy" id="1685415"/>
    <lineage>
        <taxon>Bacteria</taxon>
        <taxon>Pseudomonadati</taxon>
        <taxon>Pseudomonadota</taxon>
        <taxon>Gammaproteobacteria</taxon>
        <taxon>Lysobacterales</taxon>
        <taxon>Lysobacteraceae</taxon>
        <taxon>Stenotrophomonas</taxon>
    </lineage>
</organism>
<keyword evidence="8" id="KW-0969">Cilium</keyword>
<gene>
    <name evidence="8" type="primary">fliD</name>
    <name evidence="8" type="ORF">H4O11_05270</name>
</gene>
<evidence type="ECO:0000256" key="4">
    <source>
        <dbReference type="ARBA" id="ARBA00023143"/>
    </source>
</evidence>
<evidence type="ECO:0000256" key="5">
    <source>
        <dbReference type="RuleBase" id="RU362066"/>
    </source>
</evidence>
<dbReference type="RefSeq" id="WP_182338286.1">
    <property type="nucleotide sequence ID" value="NZ_JACGXS010000001.1"/>
</dbReference>
<evidence type="ECO:0000313" key="9">
    <source>
        <dbReference type="Proteomes" id="UP000547058"/>
    </source>
</evidence>
<evidence type="ECO:0000259" key="7">
    <source>
        <dbReference type="Pfam" id="PF07195"/>
    </source>
</evidence>
<dbReference type="PANTHER" id="PTHR30288:SF0">
    <property type="entry name" value="FLAGELLAR HOOK-ASSOCIATED PROTEIN 2"/>
    <property type="match status" value="1"/>
</dbReference>
<dbReference type="InterPro" id="IPR040026">
    <property type="entry name" value="FliD"/>
</dbReference>
<comment type="similarity">
    <text evidence="1 5">Belongs to the FliD family.</text>
</comment>
<keyword evidence="9" id="KW-1185">Reference proteome</keyword>
<keyword evidence="8" id="KW-0966">Cell projection</keyword>
<evidence type="ECO:0000313" key="8">
    <source>
        <dbReference type="EMBL" id="MBA8681213.1"/>
    </source>
</evidence>
<feature type="domain" description="Flagellar hook-associated protein 2 C-terminal" evidence="7">
    <location>
        <begin position="219"/>
        <end position="434"/>
    </location>
</feature>
<dbReference type="GO" id="GO:0005576">
    <property type="term" value="C:extracellular region"/>
    <property type="evidence" value="ECO:0007669"/>
    <property type="project" value="UniProtKB-SubCell"/>
</dbReference>
<dbReference type="InterPro" id="IPR010809">
    <property type="entry name" value="FliD_C"/>
</dbReference>
<comment type="caution">
    <text evidence="8">The sequence shown here is derived from an EMBL/GenBank/DDBJ whole genome shotgun (WGS) entry which is preliminary data.</text>
</comment>
<name>A0A7W3FKF4_9GAMM</name>
<dbReference type="GO" id="GO:0009424">
    <property type="term" value="C:bacterial-type flagellum hook"/>
    <property type="evidence" value="ECO:0007669"/>
    <property type="project" value="UniProtKB-UniRule"/>
</dbReference>
<evidence type="ECO:0000256" key="1">
    <source>
        <dbReference type="ARBA" id="ARBA00009764"/>
    </source>
</evidence>
<dbReference type="InterPro" id="IPR010810">
    <property type="entry name" value="Flagellin_hook_IN_motif"/>
</dbReference>
<keyword evidence="8" id="KW-0282">Flagellum</keyword>
<dbReference type="Pfam" id="PF07195">
    <property type="entry name" value="FliD_C"/>
    <property type="match status" value="1"/>
</dbReference>
<keyword evidence="4 5" id="KW-0975">Bacterial flagellum</keyword>
<dbReference type="Gene3D" id="3.90.20.10">
    <property type="match status" value="1"/>
</dbReference>
<comment type="subcellular location">
    <subcellularLocation>
        <location evidence="5">Secreted</location>
    </subcellularLocation>
    <subcellularLocation>
        <location evidence="5">Bacterial flagellum</location>
    </subcellularLocation>
</comment>
<comment type="function">
    <text evidence="5">Required for morphogenesis and for the elongation of the flagellar filament by facilitating polymerization of the flagellin monomers at the tip of growing filament. Forms a capping structure, which prevents flagellin subunits (transported through the central channel of the flagellum) from leaking out without polymerization at the distal end.</text>
</comment>
<dbReference type="Pfam" id="PF02465">
    <property type="entry name" value="FliD_N"/>
    <property type="match status" value="1"/>
</dbReference>
<dbReference type="GO" id="GO:0007155">
    <property type="term" value="P:cell adhesion"/>
    <property type="evidence" value="ECO:0007669"/>
    <property type="project" value="InterPro"/>
</dbReference>
<proteinExistence type="inferred from homology"/>
<dbReference type="EMBL" id="JACGXS010000001">
    <property type="protein sequence ID" value="MBA8681213.1"/>
    <property type="molecule type" value="Genomic_DNA"/>
</dbReference>
<feature type="coiled-coil region" evidence="5">
    <location>
        <begin position="391"/>
        <end position="418"/>
    </location>
</feature>
<sequence length="451" mass="46362">MSLGTIGSGLDIPNLVSQLVANERAPKENQINTAGVAATAKLSALGTIKSGMTSLQTALNTLVKGVANPGIKPSTPTESNFTAVIDTSSTAGKPAVGTHEVEVQSLAQNQKLSSRAYEKDATIGDGTLTIGYGDKTIDVTIPPGAKLAEVAAAINSAAGGKGVTAAVVTADDGQHLVLSAVDSGTEGALTVNASGGNGGLAELVYDGSDASKMTQMVEAKDAVVVVDGFTRTSSSNTITDLVPGITLTLTKAEEGKKQTLTLSPDNSTLKTNLNAFITAYNSIQSTLKSSSTYNAETGTAATFTGDAMVRGLQQQLRSSLSANVNDLKDLGVTIGADGTLSLDAAKLDTAMAKDPEAAKSLFGAEGSIGKSMTALLKSNLDSTTGTISQRTDSLNKQIKALEKQLDDLDARMEKVSDRYTKQFTAMEGLVTQMQTASNTLSQQLANNNSNK</sequence>
<evidence type="ECO:0000259" key="6">
    <source>
        <dbReference type="Pfam" id="PF02465"/>
    </source>
</evidence>
<dbReference type="Proteomes" id="UP000547058">
    <property type="component" value="Unassembled WGS sequence"/>
</dbReference>
<dbReference type="Pfam" id="PF07196">
    <property type="entry name" value="Flagellin_IN"/>
    <property type="match status" value="1"/>
</dbReference>
<dbReference type="AlphaFoldDB" id="A0A7W3FKF4"/>
<dbReference type="InterPro" id="IPR003481">
    <property type="entry name" value="FliD_N"/>
</dbReference>